<evidence type="ECO:0000256" key="8">
    <source>
        <dbReference type="PIRSR" id="PIRSR628651-50"/>
    </source>
</evidence>
<evidence type="ECO:0000256" key="12">
    <source>
        <dbReference type="SAM" id="MobiDB-lite"/>
    </source>
</evidence>
<dbReference type="GO" id="GO:0033698">
    <property type="term" value="C:Rpd3L complex"/>
    <property type="evidence" value="ECO:0007669"/>
    <property type="project" value="TreeGrafter"/>
</dbReference>
<evidence type="ECO:0000256" key="11">
    <source>
        <dbReference type="RuleBase" id="RU361213"/>
    </source>
</evidence>
<dbReference type="Gene3D" id="3.30.40.10">
    <property type="entry name" value="Zinc/RING finger domain, C3HC4 (zinc finger)"/>
    <property type="match status" value="1"/>
</dbReference>
<feature type="compositionally biased region" description="Low complexity" evidence="12">
    <location>
        <begin position="344"/>
        <end position="365"/>
    </location>
</feature>
<feature type="compositionally biased region" description="Basic and acidic residues" evidence="12">
    <location>
        <begin position="453"/>
        <end position="463"/>
    </location>
</feature>
<feature type="compositionally biased region" description="Acidic residues" evidence="12">
    <location>
        <begin position="575"/>
        <end position="590"/>
    </location>
</feature>
<keyword evidence="5 9" id="KW-0862">Zinc</keyword>
<dbReference type="SMART" id="SM00249">
    <property type="entry name" value="PHD"/>
    <property type="match status" value="1"/>
</dbReference>
<feature type="binding site" evidence="9">
    <location>
        <position position="640"/>
    </location>
    <ligand>
        <name>Zn(2+)</name>
        <dbReference type="ChEBI" id="CHEBI:29105"/>
        <label>2</label>
    </ligand>
</feature>
<comment type="subunit">
    <text evidence="11">Component of an histone acetyltransferase complex. Interacts with H3K4me3 and to a lesser extent with H3K4me2.</text>
</comment>
<proteinExistence type="inferred from homology"/>
<dbReference type="PROSITE" id="PS01359">
    <property type="entry name" value="ZF_PHD_1"/>
    <property type="match status" value="1"/>
</dbReference>
<comment type="domain">
    <text evidence="11">The PHD-type zinc finger mediates the binding to H3K4me3.</text>
</comment>
<dbReference type="PROSITE" id="PS50016">
    <property type="entry name" value="ZF_PHD_2"/>
    <property type="match status" value="1"/>
</dbReference>
<dbReference type="InterPro" id="IPR001965">
    <property type="entry name" value="Znf_PHD"/>
</dbReference>
<evidence type="ECO:0000256" key="2">
    <source>
        <dbReference type="ARBA" id="ARBA00010210"/>
    </source>
</evidence>
<feature type="region of interest" description="Disordered" evidence="12">
    <location>
        <begin position="453"/>
        <end position="473"/>
    </location>
</feature>
<keyword evidence="6 11" id="KW-0156">Chromatin regulator</keyword>
<feature type="binding site" evidence="9">
    <location>
        <position position="608"/>
    </location>
    <ligand>
        <name>Zn(2+)</name>
        <dbReference type="ChEBI" id="CHEBI:29105"/>
        <label>2</label>
    </ligand>
</feature>
<organism evidence="14 15">
    <name type="scientific">Aspergillus leporis</name>
    <dbReference type="NCBI Taxonomy" id="41062"/>
    <lineage>
        <taxon>Eukaryota</taxon>
        <taxon>Fungi</taxon>
        <taxon>Dikarya</taxon>
        <taxon>Ascomycota</taxon>
        <taxon>Pezizomycotina</taxon>
        <taxon>Eurotiomycetes</taxon>
        <taxon>Eurotiomycetidae</taxon>
        <taxon>Eurotiales</taxon>
        <taxon>Aspergillaceae</taxon>
        <taxon>Aspergillus</taxon>
        <taxon>Aspergillus subgen. Circumdati</taxon>
    </lineage>
</organism>
<evidence type="ECO:0000256" key="5">
    <source>
        <dbReference type="ARBA" id="ARBA00022833"/>
    </source>
</evidence>
<dbReference type="GO" id="GO:0006355">
    <property type="term" value="P:regulation of DNA-templated transcription"/>
    <property type="evidence" value="ECO:0007669"/>
    <property type="project" value="TreeGrafter"/>
</dbReference>
<reference evidence="14 15" key="1">
    <citation type="submission" date="2019-04" db="EMBL/GenBank/DDBJ databases">
        <title>Friends and foes A comparative genomics study of 23 Aspergillus species from section Flavi.</title>
        <authorList>
            <consortium name="DOE Joint Genome Institute"/>
            <person name="Kjaerbolling I."/>
            <person name="Vesth T."/>
            <person name="Frisvad J.C."/>
            <person name="Nybo J.L."/>
            <person name="Theobald S."/>
            <person name="Kildgaard S."/>
            <person name="Isbrandt T."/>
            <person name="Kuo A."/>
            <person name="Sato A."/>
            <person name="Lyhne E.K."/>
            <person name="Kogle M.E."/>
            <person name="Wiebenga A."/>
            <person name="Kun R.S."/>
            <person name="Lubbers R.J."/>
            <person name="Makela M.R."/>
            <person name="Barry K."/>
            <person name="Chovatia M."/>
            <person name="Clum A."/>
            <person name="Daum C."/>
            <person name="Haridas S."/>
            <person name="He G."/>
            <person name="LaButti K."/>
            <person name="Lipzen A."/>
            <person name="Mondo S."/>
            <person name="Riley R."/>
            <person name="Salamov A."/>
            <person name="Simmons B.A."/>
            <person name="Magnuson J.K."/>
            <person name="Henrissat B."/>
            <person name="Mortensen U.H."/>
            <person name="Larsen T.O."/>
            <person name="Devries R.P."/>
            <person name="Grigoriev I.V."/>
            <person name="Machida M."/>
            <person name="Baker S.E."/>
            <person name="Andersen M.R."/>
        </authorList>
    </citation>
    <scope>NUCLEOTIDE SEQUENCE [LARGE SCALE GENOMIC DNA]</scope>
    <source>
        <strain evidence="14 15">CBS 151.66</strain>
    </source>
</reference>
<dbReference type="SUPFAM" id="SSF57903">
    <property type="entry name" value="FYVE/PHD zinc finger"/>
    <property type="match status" value="1"/>
</dbReference>
<evidence type="ECO:0000256" key="10">
    <source>
        <dbReference type="PROSITE-ProRule" id="PRU00146"/>
    </source>
</evidence>
<feature type="site" description="Histone H3K4me3 binding" evidence="8">
    <location>
        <position position="594"/>
    </location>
</feature>
<dbReference type="EMBL" id="ML732289">
    <property type="protein sequence ID" value="KAB8070862.1"/>
    <property type="molecule type" value="Genomic_DNA"/>
</dbReference>
<comment type="subcellular location">
    <subcellularLocation>
        <location evidence="1 11">Nucleus</location>
    </subcellularLocation>
</comment>
<feature type="region of interest" description="Disordered" evidence="12">
    <location>
        <begin position="101"/>
        <end position="137"/>
    </location>
</feature>
<keyword evidence="3 9" id="KW-0479">Metal-binding</keyword>
<feature type="binding site" evidence="9">
    <location>
        <position position="619"/>
    </location>
    <ligand>
        <name>Zn(2+)</name>
        <dbReference type="ChEBI" id="CHEBI:29105"/>
        <label>1</label>
    </ligand>
</feature>
<feature type="compositionally biased region" description="Basic and acidic residues" evidence="12">
    <location>
        <begin position="214"/>
        <end position="249"/>
    </location>
</feature>
<dbReference type="PANTHER" id="PTHR10333:SF42">
    <property type="entry name" value="INHIBITOR OF GROWTH PROTEIN 5"/>
    <property type="match status" value="1"/>
</dbReference>
<dbReference type="Proteomes" id="UP000326565">
    <property type="component" value="Unassembled WGS sequence"/>
</dbReference>
<evidence type="ECO:0000256" key="7">
    <source>
        <dbReference type="ARBA" id="ARBA00023242"/>
    </source>
</evidence>
<comment type="function">
    <text evidence="11">Component of an histone acetyltransferase complex.</text>
</comment>
<evidence type="ECO:0000313" key="14">
    <source>
        <dbReference type="EMBL" id="KAB8070862.1"/>
    </source>
</evidence>
<evidence type="ECO:0000313" key="15">
    <source>
        <dbReference type="Proteomes" id="UP000326565"/>
    </source>
</evidence>
<keyword evidence="4 10" id="KW-0863">Zinc-finger</keyword>
<gene>
    <name evidence="14" type="ORF">BDV29DRAFT_193721</name>
</gene>
<feature type="compositionally biased region" description="Basic and acidic residues" evidence="12">
    <location>
        <begin position="330"/>
        <end position="339"/>
    </location>
</feature>
<feature type="compositionally biased region" description="Polar residues" evidence="12">
    <location>
        <begin position="1"/>
        <end position="31"/>
    </location>
</feature>
<feature type="compositionally biased region" description="Basic and acidic residues" evidence="12">
    <location>
        <begin position="256"/>
        <end position="267"/>
    </location>
</feature>
<dbReference type="InterPro" id="IPR024610">
    <property type="entry name" value="ING_N_histone-binding"/>
</dbReference>
<feature type="compositionally biased region" description="Polar residues" evidence="12">
    <location>
        <begin position="527"/>
        <end position="552"/>
    </location>
</feature>
<dbReference type="GO" id="GO:0008270">
    <property type="term" value="F:zinc ion binding"/>
    <property type="evidence" value="ECO:0007669"/>
    <property type="project" value="UniProtKB-KW"/>
</dbReference>
<protein>
    <recommendedName>
        <fullName evidence="11">Chromatin modification-related protein</fullName>
    </recommendedName>
</protein>
<dbReference type="GO" id="GO:0006325">
    <property type="term" value="P:chromatin organization"/>
    <property type="evidence" value="ECO:0007669"/>
    <property type="project" value="UniProtKB-KW"/>
</dbReference>
<comment type="similarity">
    <text evidence="2 11">Belongs to the ING family.</text>
</comment>
<evidence type="ECO:0000256" key="9">
    <source>
        <dbReference type="PIRSR" id="PIRSR628651-51"/>
    </source>
</evidence>
<feature type="binding site" evidence="9">
    <location>
        <position position="613"/>
    </location>
    <ligand>
        <name>Zn(2+)</name>
        <dbReference type="ChEBI" id="CHEBI:29105"/>
        <label>2</label>
    </ligand>
</feature>
<feature type="region of interest" description="Disordered" evidence="12">
    <location>
        <begin position="1"/>
        <end position="48"/>
    </location>
</feature>
<dbReference type="InterPro" id="IPR013083">
    <property type="entry name" value="Znf_RING/FYVE/PHD"/>
</dbReference>
<dbReference type="OrthoDB" id="4173905at2759"/>
<feature type="binding site" evidence="9">
    <location>
        <position position="622"/>
    </location>
    <ligand>
        <name>Zn(2+)</name>
        <dbReference type="ChEBI" id="CHEBI:29105"/>
        <label>1</label>
    </ligand>
</feature>
<dbReference type="Gene3D" id="6.10.140.1740">
    <property type="match status" value="1"/>
</dbReference>
<dbReference type="SMART" id="SM01408">
    <property type="entry name" value="ING"/>
    <property type="match status" value="1"/>
</dbReference>
<keyword evidence="7 11" id="KW-0539">Nucleus</keyword>
<accession>A0A5N5WUR3</accession>
<dbReference type="Pfam" id="PF12998">
    <property type="entry name" value="ING"/>
    <property type="match status" value="1"/>
</dbReference>
<evidence type="ECO:0000256" key="4">
    <source>
        <dbReference type="ARBA" id="ARBA00022771"/>
    </source>
</evidence>
<feature type="binding site" evidence="9">
    <location>
        <position position="597"/>
    </location>
    <ligand>
        <name>Zn(2+)</name>
        <dbReference type="ChEBI" id="CHEBI:29105"/>
        <label>1</label>
    </ligand>
</feature>
<evidence type="ECO:0000256" key="1">
    <source>
        <dbReference type="ARBA" id="ARBA00004123"/>
    </source>
</evidence>
<feature type="site" description="Histone H3K4me3 binding" evidence="8">
    <location>
        <position position="617"/>
    </location>
</feature>
<feature type="compositionally biased region" description="Basic and acidic residues" evidence="12">
    <location>
        <begin position="496"/>
        <end position="507"/>
    </location>
</feature>
<feature type="compositionally biased region" description="Polar residues" evidence="12">
    <location>
        <begin position="392"/>
        <end position="422"/>
    </location>
</feature>
<dbReference type="PANTHER" id="PTHR10333">
    <property type="entry name" value="INHIBITOR OF GROWTH PROTEIN"/>
    <property type="match status" value="1"/>
</dbReference>
<feature type="site" description="Histone H3K4me3 binding" evidence="8">
    <location>
        <position position="605"/>
    </location>
</feature>
<evidence type="ECO:0000256" key="3">
    <source>
        <dbReference type="ARBA" id="ARBA00022723"/>
    </source>
</evidence>
<dbReference type="InterPro" id="IPR028651">
    <property type="entry name" value="ING_fam"/>
</dbReference>
<feature type="domain" description="PHD-type" evidence="13">
    <location>
        <begin position="592"/>
        <end position="643"/>
    </location>
</feature>
<dbReference type="GO" id="GO:0070210">
    <property type="term" value="C:Rpd3L-Expanded complex"/>
    <property type="evidence" value="ECO:0007669"/>
    <property type="project" value="TreeGrafter"/>
</dbReference>
<dbReference type="FunFam" id="3.30.40.10:FF:000177">
    <property type="entry name" value="PHD finger protein ING"/>
    <property type="match status" value="1"/>
</dbReference>
<dbReference type="InterPro" id="IPR019787">
    <property type="entry name" value="Znf_PHD-finger"/>
</dbReference>
<evidence type="ECO:0000256" key="6">
    <source>
        <dbReference type="ARBA" id="ARBA00022853"/>
    </source>
</evidence>
<feature type="binding site" evidence="9">
    <location>
        <position position="637"/>
    </location>
    <ligand>
        <name>Zn(2+)</name>
        <dbReference type="ChEBI" id="CHEBI:29105"/>
        <label>2</label>
    </ligand>
</feature>
<evidence type="ECO:0000259" key="13">
    <source>
        <dbReference type="PROSITE" id="PS50016"/>
    </source>
</evidence>
<feature type="region of interest" description="Disordered" evidence="12">
    <location>
        <begin position="485"/>
        <end position="590"/>
    </location>
</feature>
<feature type="compositionally biased region" description="Low complexity" evidence="12">
    <location>
        <begin position="313"/>
        <end position="329"/>
    </location>
</feature>
<feature type="region of interest" description="Disordered" evidence="12">
    <location>
        <begin position="210"/>
        <end position="422"/>
    </location>
</feature>
<dbReference type="InterPro" id="IPR019786">
    <property type="entry name" value="Zinc_finger_PHD-type_CS"/>
</dbReference>
<dbReference type="CDD" id="cd15505">
    <property type="entry name" value="PHD_ING"/>
    <property type="match status" value="1"/>
</dbReference>
<dbReference type="InterPro" id="IPR011011">
    <property type="entry name" value="Znf_FYVE_PHD"/>
</dbReference>
<name>A0A5N5WUR3_9EURO</name>
<keyword evidence="15" id="KW-1185">Reference proteome</keyword>
<dbReference type="AlphaFoldDB" id="A0A5N5WUR3"/>
<feature type="binding site" evidence="9">
    <location>
        <position position="595"/>
    </location>
    <ligand>
        <name>Zn(2+)</name>
        <dbReference type="ChEBI" id="CHEBI:29105"/>
        <label>1</label>
    </ligand>
</feature>
<sequence>MSTVSSSAVNSRQSVRQTRTNPSRTSKTLGRSSFAYGHAPMNDTPPTPPVAHGFYPALAHFTDAITALPREFRRHNSLLKEVDAKAWALEDNLMQLLKASSESQVAPSVNPAPKNGGVAQEDSLTSGLPQAPDSQEHTDRRVLLGQVRLALTDLMMTADEKNHVISNANDELDRQLLRLDTIFPFIAGEISDEARLGSLSHWAYSNRNAVKTTTNERPRREAASHKELAHALHEAEAASRSEARREAVLARKQRRAHADSDFDDARTGARKGQSSKARGAAANDASAVGHGQTGASGQTKRRKVERPLNVDTAAAMERSASGAGASGRALSKDAPDATKKRSRAPNANAAASRKRNNTAASAANSPVLAPSPLVGAATIPRSAASPGPNAATRPQSSRAQHNSGQATNGRQRPSSSASNRVTNNSMFSDVLTLSLSTSTIFMLIFCDADKPTEARTTPKETPKIETVANSNTETQRELIAEATEAAAPKMSAPISTKREDTDGKPAESIEPGEAPLVSNPAPKGRSSKTTTPVLAALSESTQRVRPTRSTDTAPAKRSHKKNGSVPVMPQRAASEEEESYHEGDDEDEEGEPRYCYCNEISFGEMVACDNDACPREWFHLSCVGLTKPPGKNVKWYCNECKDSMRRSRNGR</sequence>
<feature type="site" description="Histone H3K4me3 binding" evidence="8">
    <location>
        <position position="609"/>
    </location>
</feature>